<dbReference type="SUPFAM" id="SSF48452">
    <property type="entry name" value="TPR-like"/>
    <property type="match status" value="1"/>
</dbReference>
<evidence type="ECO:0000256" key="2">
    <source>
        <dbReference type="PROSITE-ProRule" id="PRU00339"/>
    </source>
</evidence>
<dbReference type="PANTHER" id="PTHR12788">
    <property type="entry name" value="PROTEIN-TYROSINE SULFOTRANSFERASE 2"/>
    <property type="match status" value="1"/>
</dbReference>
<organism evidence="3 4">
    <name type="scientific">Pseudoalteromonas piratica</name>
    <dbReference type="NCBI Taxonomy" id="1348114"/>
    <lineage>
        <taxon>Bacteria</taxon>
        <taxon>Pseudomonadati</taxon>
        <taxon>Pseudomonadota</taxon>
        <taxon>Gammaproteobacteria</taxon>
        <taxon>Alteromonadales</taxon>
        <taxon>Pseudoalteromonadaceae</taxon>
        <taxon>Pseudoalteromonas</taxon>
    </lineage>
</organism>
<dbReference type="Proteomes" id="UP000030341">
    <property type="component" value="Chromosome 1"/>
</dbReference>
<evidence type="ECO:0000313" key="3">
    <source>
        <dbReference type="EMBL" id="AIY65884.1"/>
    </source>
</evidence>
<sequence>MKQGDVKLTPHQANLLQKATTARRNKNYSEALSYVNDIFQHLAHYEPAILEAALILFETNNFDYAENVLQQLINSPYEAYSKHHALAVIKKNKRDFNRAISHYQQACQLMPTSVVDLLGMSFCFAQVGDLERAISVCKTELADKAAKKLLTDYLGNLYIQANQYDKAEALFEEMLNDDDSNAKAHYSLATINKTKGDITAAKSYYLKAVALNNFFIMAHYGLSVVTNYKTEGHKHLTQLESLWSETQLTQQDRILLAFSLAKANEQTGHFDKSFSYLKQGNDLRFSMLNYDVNSDLAFMENIKSVFTRKAVKPLQQFGSKSAKPIFIIGMPRSGTTLIEKIIGSHSDVYSAGEIETLFSAGCSLLNKQHYMFDDLASVNKEQVTQLTEMYLEKLSSLTNNHQFITDKLPLNFLMVGIIKILFPNAKIIHCQRNKKDTCLSIYKKNFSNDNYRFAYNLEALAHYYNGYEKLMAHWHREFPEEIIDVNYEQLAQNPEQEVPFLLEKCGLEWQQQCLEFYKTPSLVQTASAVQVREPMYTRTINLWQQYKEQLNSLIRLLN</sequence>
<dbReference type="eggNOG" id="COG0457">
    <property type="taxonomic scope" value="Bacteria"/>
</dbReference>
<dbReference type="KEGG" id="pseo:OM33_12670"/>
<dbReference type="InterPro" id="IPR019734">
    <property type="entry name" value="TPR_rpt"/>
</dbReference>
<feature type="repeat" description="TPR" evidence="2">
    <location>
        <begin position="148"/>
        <end position="181"/>
    </location>
</feature>
<proteinExistence type="predicted"/>
<dbReference type="SMART" id="SM00028">
    <property type="entry name" value="TPR"/>
    <property type="match status" value="2"/>
</dbReference>
<dbReference type="STRING" id="1348114.OM33_12670"/>
<dbReference type="HOGENOM" id="CLU_017034_1_0_6"/>
<dbReference type="GO" id="GO:0008476">
    <property type="term" value="F:protein-tyrosine sulfotransferase activity"/>
    <property type="evidence" value="ECO:0007669"/>
    <property type="project" value="InterPro"/>
</dbReference>
<keyword evidence="2" id="KW-0802">TPR repeat</keyword>
<dbReference type="Pfam" id="PF13469">
    <property type="entry name" value="Sulfotransfer_3"/>
    <property type="match status" value="1"/>
</dbReference>
<evidence type="ECO:0000313" key="4">
    <source>
        <dbReference type="Proteomes" id="UP000030341"/>
    </source>
</evidence>
<dbReference type="InterPro" id="IPR027417">
    <property type="entry name" value="P-loop_NTPase"/>
</dbReference>
<dbReference type="PROSITE" id="PS50005">
    <property type="entry name" value="TPR"/>
    <property type="match status" value="1"/>
</dbReference>
<protein>
    <submittedName>
        <fullName evidence="3">Uncharacterized protein</fullName>
    </submittedName>
</protein>
<dbReference type="InterPro" id="IPR011990">
    <property type="entry name" value="TPR-like_helical_dom_sf"/>
</dbReference>
<accession>A0A0A7EGY4</accession>
<reference evidence="3 4" key="1">
    <citation type="submission" date="2014-11" db="EMBL/GenBank/DDBJ databases">
        <title>Complete Genome Sequence of Pseudoalteromonas sp. Strain OCN003 Isolated from Kaneohe Bay, Oahu, Hawaii.</title>
        <authorList>
            <person name="Beurmann S."/>
            <person name="Videau P."/>
            <person name="Ushijima B."/>
            <person name="Smith A.M."/>
            <person name="Aeby G.S."/>
            <person name="Callahan S.M."/>
            <person name="Belcaid M."/>
        </authorList>
    </citation>
    <scope>NUCLEOTIDE SEQUENCE [LARGE SCALE GENOMIC DNA]</scope>
    <source>
        <strain evidence="3 4">OCN003</strain>
    </source>
</reference>
<name>A0A0A7EGY4_9GAMM</name>
<evidence type="ECO:0000256" key="1">
    <source>
        <dbReference type="ARBA" id="ARBA00022679"/>
    </source>
</evidence>
<dbReference type="SUPFAM" id="SSF52540">
    <property type="entry name" value="P-loop containing nucleoside triphosphate hydrolases"/>
    <property type="match status" value="1"/>
</dbReference>
<dbReference type="Pfam" id="PF13181">
    <property type="entry name" value="TPR_8"/>
    <property type="match status" value="1"/>
</dbReference>
<dbReference type="EMBL" id="CP009888">
    <property type="protein sequence ID" value="AIY65884.1"/>
    <property type="molecule type" value="Genomic_DNA"/>
</dbReference>
<gene>
    <name evidence="3" type="ORF">OM33_12670</name>
</gene>
<dbReference type="AlphaFoldDB" id="A0A0A7EGY4"/>
<dbReference type="RefSeq" id="WP_038642201.1">
    <property type="nucleotide sequence ID" value="NZ_CP009888.1"/>
</dbReference>
<dbReference type="Gene3D" id="1.25.40.10">
    <property type="entry name" value="Tetratricopeptide repeat domain"/>
    <property type="match status" value="1"/>
</dbReference>
<keyword evidence="4" id="KW-1185">Reference proteome</keyword>
<dbReference type="Gene3D" id="3.40.50.300">
    <property type="entry name" value="P-loop containing nucleotide triphosphate hydrolases"/>
    <property type="match status" value="1"/>
</dbReference>
<keyword evidence="1" id="KW-0808">Transferase</keyword>
<dbReference type="PANTHER" id="PTHR12788:SF10">
    <property type="entry name" value="PROTEIN-TYROSINE SULFOTRANSFERASE"/>
    <property type="match status" value="1"/>
</dbReference>
<dbReference type="OrthoDB" id="9815894at2"/>
<dbReference type="InterPro" id="IPR026634">
    <property type="entry name" value="TPST-like"/>
</dbReference>